<proteinExistence type="predicted"/>
<name>A0A9R0ZE46_TRITD</name>
<accession>A0A9R0ZE46</accession>
<sequence length="112" mass="12100">MSAAAMCLTRVREASHERPNRSLPRGDGIGIRGPNQWASKPGGGFGMASPRNDGGFLTQEQREKLRIAVQNAETLSLTSPRSPTGTTTSALLQQYDWGEARATVAFREGRQA</sequence>
<protein>
    <submittedName>
        <fullName evidence="2">Uncharacterized protein</fullName>
    </submittedName>
</protein>
<feature type="region of interest" description="Disordered" evidence="1">
    <location>
        <begin position="1"/>
        <end position="56"/>
    </location>
</feature>
<evidence type="ECO:0000256" key="1">
    <source>
        <dbReference type="SAM" id="MobiDB-lite"/>
    </source>
</evidence>
<reference evidence="2 3" key="1">
    <citation type="submission" date="2017-09" db="EMBL/GenBank/DDBJ databases">
        <authorList>
            <consortium name="International Durum Wheat Genome Sequencing Consortium (IDWGSC)"/>
            <person name="Milanesi L."/>
        </authorList>
    </citation>
    <scope>NUCLEOTIDE SEQUENCE [LARGE SCALE GENOMIC DNA]</scope>
    <source>
        <strain evidence="3">cv. Svevo</strain>
    </source>
</reference>
<feature type="compositionally biased region" description="Basic and acidic residues" evidence="1">
    <location>
        <begin position="10"/>
        <end position="20"/>
    </location>
</feature>
<evidence type="ECO:0000313" key="3">
    <source>
        <dbReference type="Proteomes" id="UP000324705"/>
    </source>
</evidence>
<dbReference type="Gramene" id="TRITD7Av1G164340.1">
    <property type="protein sequence ID" value="TRITD7Av1G164340.1"/>
    <property type="gene ID" value="TRITD7Av1G164340"/>
</dbReference>
<evidence type="ECO:0000313" key="2">
    <source>
        <dbReference type="EMBL" id="VAI76239.1"/>
    </source>
</evidence>
<organism evidence="2 3">
    <name type="scientific">Triticum turgidum subsp. durum</name>
    <name type="common">Durum wheat</name>
    <name type="synonym">Triticum durum</name>
    <dbReference type="NCBI Taxonomy" id="4567"/>
    <lineage>
        <taxon>Eukaryota</taxon>
        <taxon>Viridiplantae</taxon>
        <taxon>Streptophyta</taxon>
        <taxon>Embryophyta</taxon>
        <taxon>Tracheophyta</taxon>
        <taxon>Spermatophyta</taxon>
        <taxon>Magnoliopsida</taxon>
        <taxon>Liliopsida</taxon>
        <taxon>Poales</taxon>
        <taxon>Poaceae</taxon>
        <taxon>BOP clade</taxon>
        <taxon>Pooideae</taxon>
        <taxon>Triticodae</taxon>
        <taxon>Triticeae</taxon>
        <taxon>Triticinae</taxon>
        <taxon>Triticum</taxon>
    </lineage>
</organism>
<dbReference type="Proteomes" id="UP000324705">
    <property type="component" value="Chromosome 7A"/>
</dbReference>
<dbReference type="AlphaFoldDB" id="A0A9R0ZE46"/>
<gene>
    <name evidence="2" type="ORF">TRITD_7Av1G164340</name>
</gene>
<dbReference type="EMBL" id="LT934123">
    <property type="protein sequence ID" value="VAI76239.1"/>
    <property type="molecule type" value="Genomic_DNA"/>
</dbReference>
<keyword evidence="3" id="KW-1185">Reference proteome</keyword>